<evidence type="ECO:0000313" key="3">
    <source>
        <dbReference type="Proteomes" id="UP001362999"/>
    </source>
</evidence>
<dbReference type="Gene3D" id="2.80.10.50">
    <property type="match status" value="1"/>
</dbReference>
<proteinExistence type="predicted"/>
<reference evidence="2 3" key="1">
    <citation type="journal article" date="2024" name="J Genomics">
        <title>Draft genome sequencing and assembly of Favolaschia claudopus CIRM-BRFM 2984 isolated from oak limbs.</title>
        <authorList>
            <person name="Navarro D."/>
            <person name="Drula E."/>
            <person name="Chaduli D."/>
            <person name="Cazenave R."/>
            <person name="Ahrendt S."/>
            <person name="Wang J."/>
            <person name="Lipzen A."/>
            <person name="Daum C."/>
            <person name="Barry K."/>
            <person name="Grigoriev I.V."/>
            <person name="Favel A."/>
            <person name="Rosso M.N."/>
            <person name="Martin F."/>
        </authorList>
    </citation>
    <scope>NUCLEOTIDE SEQUENCE [LARGE SCALE GENOMIC DNA]</scope>
    <source>
        <strain evidence="2 3">CIRM-BRFM 2984</strain>
    </source>
</reference>
<feature type="domain" description="Ricin B lectin" evidence="1">
    <location>
        <begin position="76"/>
        <end position="168"/>
    </location>
</feature>
<accession>A0AAW0A2V0</accession>
<dbReference type="Pfam" id="PF14200">
    <property type="entry name" value="RicinB_lectin_2"/>
    <property type="match status" value="1"/>
</dbReference>
<evidence type="ECO:0000313" key="2">
    <source>
        <dbReference type="EMBL" id="KAK7000166.1"/>
    </source>
</evidence>
<sequence length="224" mass="24536">MDALNGLYTITNVQSQTRLDLSREKSSLKMWGLVGKKADGEYIFYVCHNLGYSSTIGTKVVAWTPHQPTDGKAYGNQVWKIQPKRGEGLFTVYTIANVKSGTYLEAVGSMDMEPGFSTGHGEGAGKDGVQVTCSKANEVAPSSQEWQLFKDPVPVYPGTYAIVHVASHLLHQEKPTFLIRANDAEIMTCDQNSAGFHRISQNFGRFSEISEGGSEIPPLSLESR</sequence>
<dbReference type="InterPro" id="IPR035992">
    <property type="entry name" value="Ricin_B-like_lectins"/>
</dbReference>
<dbReference type="Proteomes" id="UP001362999">
    <property type="component" value="Unassembled WGS sequence"/>
</dbReference>
<dbReference type="EMBL" id="JAWWNJ010000089">
    <property type="protein sequence ID" value="KAK7000166.1"/>
    <property type="molecule type" value="Genomic_DNA"/>
</dbReference>
<comment type="caution">
    <text evidence="2">The sequence shown here is derived from an EMBL/GenBank/DDBJ whole genome shotgun (WGS) entry which is preliminary data.</text>
</comment>
<dbReference type="AlphaFoldDB" id="A0AAW0A2V0"/>
<gene>
    <name evidence="2" type="ORF">R3P38DRAFT_2797430</name>
</gene>
<protein>
    <recommendedName>
        <fullName evidence="1">Ricin B lectin domain-containing protein</fullName>
    </recommendedName>
</protein>
<keyword evidence="3" id="KW-1185">Reference proteome</keyword>
<dbReference type="SUPFAM" id="SSF50370">
    <property type="entry name" value="Ricin B-like lectins"/>
    <property type="match status" value="1"/>
</dbReference>
<evidence type="ECO:0000259" key="1">
    <source>
        <dbReference type="Pfam" id="PF14200"/>
    </source>
</evidence>
<organism evidence="2 3">
    <name type="scientific">Favolaschia claudopus</name>
    <dbReference type="NCBI Taxonomy" id="2862362"/>
    <lineage>
        <taxon>Eukaryota</taxon>
        <taxon>Fungi</taxon>
        <taxon>Dikarya</taxon>
        <taxon>Basidiomycota</taxon>
        <taxon>Agaricomycotina</taxon>
        <taxon>Agaricomycetes</taxon>
        <taxon>Agaricomycetidae</taxon>
        <taxon>Agaricales</taxon>
        <taxon>Marasmiineae</taxon>
        <taxon>Mycenaceae</taxon>
        <taxon>Favolaschia</taxon>
    </lineage>
</organism>
<name>A0AAW0A2V0_9AGAR</name>
<dbReference type="InterPro" id="IPR000772">
    <property type="entry name" value="Ricin_B_lectin"/>
</dbReference>